<evidence type="ECO:0000256" key="1">
    <source>
        <dbReference type="SAM" id="MobiDB-lite"/>
    </source>
</evidence>
<organism evidence="2 3">
    <name type="scientific">Cardiosporidium cionae</name>
    <dbReference type="NCBI Taxonomy" id="476202"/>
    <lineage>
        <taxon>Eukaryota</taxon>
        <taxon>Sar</taxon>
        <taxon>Alveolata</taxon>
        <taxon>Apicomplexa</taxon>
        <taxon>Aconoidasida</taxon>
        <taxon>Nephromycida</taxon>
        <taxon>Cardiosporidium</taxon>
    </lineage>
</organism>
<dbReference type="InterPro" id="IPR037278">
    <property type="entry name" value="ARFGAP/RecO"/>
</dbReference>
<feature type="region of interest" description="Disordered" evidence="1">
    <location>
        <begin position="239"/>
        <end position="261"/>
    </location>
</feature>
<feature type="compositionally biased region" description="Low complexity" evidence="1">
    <location>
        <begin position="239"/>
        <end position="252"/>
    </location>
</feature>
<reference evidence="2 3" key="1">
    <citation type="journal article" date="2020" name="bioRxiv">
        <title>Metabolic contributions of an alphaproteobacterial endosymbiont in the apicomplexan Cardiosporidium cionae.</title>
        <authorList>
            <person name="Hunter E.S."/>
            <person name="Paight C.J."/>
            <person name="Lane C.E."/>
        </authorList>
    </citation>
    <scope>NUCLEOTIDE SEQUENCE [LARGE SCALE GENOMIC DNA]</scope>
    <source>
        <strain evidence="2">ESH_2018</strain>
    </source>
</reference>
<feature type="compositionally biased region" description="Polar residues" evidence="1">
    <location>
        <begin position="356"/>
        <end position="369"/>
    </location>
</feature>
<feature type="region of interest" description="Disordered" evidence="1">
    <location>
        <begin position="348"/>
        <end position="369"/>
    </location>
</feature>
<dbReference type="SUPFAM" id="SSF57863">
    <property type="entry name" value="ArfGap/RecO-like zinc finger"/>
    <property type="match status" value="1"/>
</dbReference>
<evidence type="ECO:0000313" key="2">
    <source>
        <dbReference type="EMBL" id="KAF8820330.1"/>
    </source>
</evidence>
<feature type="region of interest" description="Disordered" evidence="1">
    <location>
        <begin position="87"/>
        <end position="152"/>
    </location>
</feature>
<evidence type="ECO:0000313" key="3">
    <source>
        <dbReference type="Proteomes" id="UP000823046"/>
    </source>
</evidence>
<accession>A0ABQ7J9K5</accession>
<feature type="compositionally biased region" description="Basic and acidic residues" evidence="1">
    <location>
        <begin position="96"/>
        <end position="105"/>
    </location>
</feature>
<dbReference type="EMBL" id="JADAQX010000416">
    <property type="protein sequence ID" value="KAF8820330.1"/>
    <property type="molecule type" value="Genomic_DNA"/>
</dbReference>
<gene>
    <name evidence="2" type="ORF">IE077_000519</name>
</gene>
<sequence length="435" mass="47152">MASRHELGVSQQEYEDAVNLEKVYNMMSRHVRCENCDRKNPTHVDVNRHEFLCAGCASGKGNCKQVGSDRLKSADVRILERKYKKAAPIKSSLRAPRRDRGDNYRPRRIKSPSPVASSVSDAEYTSEDEEEVRPVSRREPHHAKSRGVRSVSYTGTSRNRNAIASAAFNNGLAEGGMGNMYDESTLQQETAQSVPGMRGVLMVDALQQQQQAMPSYGSPYMNPPSSGGLQTSYPQSLAALQQQQRAMQGQPPFAFGDNVGTMNRFSSSAGASLPMPPYQTPALSASRPFTNSVWPMPLSNVNLGSRPSVPGTPFSQLTSPSIYPGNAYPSSAIETRNFLQPNPLRPSYNTGGMHPGTQQSQFSPSSAYPQMSGQLNAVYTPSWGTQQPSPVYSMPNTRVPPASSNPFAASFSPTSAFPGMLGAGAHSNPFGTAFR</sequence>
<dbReference type="Proteomes" id="UP000823046">
    <property type="component" value="Unassembled WGS sequence"/>
</dbReference>
<protein>
    <submittedName>
        <fullName evidence="2">Uncharacterized protein</fullName>
    </submittedName>
</protein>
<comment type="caution">
    <text evidence="2">The sequence shown here is derived from an EMBL/GenBank/DDBJ whole genome shotgun (WGS) entry which is preliminary data.</text>
</comment>
<proteinExistence type="predicted"/>
<name>A0ABQ7J9K5_9APIC</name>
<keyword evidence="3" id="KW-1185">Reference proteome</keyword>
<feature type="compositionally biased region" description="Low complexity" evidence="1">
    <location>
        <begin position="111"/>
        <end position="122"/>
    </location>
</feature>